<organism evidence="9 10">
    <name type="scientific">Chlorella sorokiniana</name>
    <name type="common">Freshwater green alga</name>
    <dbReference type="NCBI Taxonomy" id="3076"/>
    <lineage>
        <taxon>Eukaryota</taxon>
        <taxon>Viridiplantae</taxon>
        <taxon>Chlorophyta</taxon>
        <taxon>core chlorophytes</taxon>
        <taxon>Trebouxiophyceae</taxon>
        <taxon>Chlorellales</taxon>
        <taxon>Chlorellaceae</taxon>
        <taxon>Chlorella clade</taxon>
        <taxon>Chlorella</taxon>
    </lineage>
</organism>
<dbReference type="PANTHER" id="PTHR31885:SF6">
    <property type="entry name" value="GH04784P"/>
    <property type="match status" value="1"/>
</dbReference>
<proteinExistence type="inferred from homology"/>
<evidence type="ECO:0000256" key="2">
    <source>
        <dbReference type="ARBA" id="ARBA00007375"/>
    </source>
</evidence>
<keyword evidence="3 8" id="KW-0812">Transmembrane</keyword>
<reference evidence="9 10" key="1">
    <citation type="journal article" date="2018" name="Plant J.">
        <title>Genome sequences of Chlorella sorokiniana UTEX 1602 and Micractinium conductrix SAG 241.80: implications to maltose excretion by a green alga.</title>
        <authorList>
            <person name="Arriola M.B."/>
            <person name="Velmurugan N."/>
            <person name="Zhang Y."/>
            <person name="Plunkett M.H."/>
            <person name="Hondzo H."/>
            <person name="Barney B.M."/>
        </authorList>
    </citation>
    <scope>NUCLEOTIDE SEQUENCE [LARGE SCALE GENOMIC DNA]</scope>
    <source>
        <strain evidence="10">UTEX 1602</strain>
    </source>
</reference>
<dbReference type="GO" id="GO:0016787">
    <property type="term" value="F:hydrolase activity"/>
    <property type="evidence" value="ECO:0007669"/>
    <property type="project" value="TreeGrafter"/>
</dbReference>
<evidence type="ECO:0000256" key="5">
    <source>
        <dbReference type="ARBA" id="ARBA00023136"/>
    </source>
</evidence>
<evidence type="ECO:0000313" key="9">
    <source>
        <dbReference type="EMBL" id="PRW39209.1"/>
    </source>
</evidence>
<evidence type="ECO:0000256" key="1">
    <source>
        <dbReference type="ARBA" id="ARBA00004141"/>
    </source>
</evidence>
<feature type="transmembrane region" description="Helical" evidence="8">
    <location>
        <begin position="384"/>
        <end position="405"/>
    </location>
</feature>
<evidence type="ECO:0000256" key="6">
    <source>
        <dbReference type="SAM" id="Coils"/>
    </source>
</evidence>
<evidence type="ECO:0000256" key="7">
    <source>
        <dbReference type="SAM" id="MobiDB-lite"/>
    </source>
</evidence>
<evidence type="ECO:0000256" key="3">
    <source>
        <dbReference type="ARBA" id="ARBA00022692"/>
    </source>
</evidence>
<evidence type="ECO:0000256" key="8">
    <source>
        <dbReference type="SAM" id="Phobius"/>
    </source>
</evidence>
<feature type="transmembrane region" description="Helical" evidence="8">
    <location>
        <begin position="361"/>
        <end position="378"/>
    </location>
</feature>
<comment type="caution">
    <text evidence="9">The sequence shown here is derived from an EMBL/GenBank/DDBJ whole genome shotgun (WGS) entry which is preliminary data.</text>
</comment>
<dbReference type="Pfam" id="PF07947">
    <property type="entry name" value="YhhN"/>
    <property type="match status" value="1"/>
</dbReference>
<dbReference type="AlphaFoldDB" id="A0A2P6TJ09"/>
<dbReference type="PANTHER" id="PTHR31885">
    <property type="entry name" value="GH04784P"/>
    <property type="match status" value="1"/>
</dbReference>
<dbReference type="EMBL" id="LHPG02000014">
    <property type="protein sequence ID" value="PRW39209.1"/>
    <property type="molecule type" value="Genomic_DNA"/>
</dbReference>
<dbReference type="InterPro" id="IPR012506">
    <property type="entry name" value="TMEM86B-like"/>
</dbReference>
<evidence type="ECO:0000313" key="10">
    <source>
        <dbReference type="Proteomes" id="UP000239899"/>
    </source>
</evidence>
<comment type="subcellular location">
    <subcellularLocation>
        <location evidence="1">Membrane</location>
        <topology evidence="1">Multi-pass membrane protein</topology>
    </subcellularLocation>
</comment>
<gene>
    <name evidence="9" type="ORF">C2E21_7014</name>
</gene>
<dbReference type="GO" id="GO:0016020">
    <property type="term" value="C:membrane"/>
    <property type="evidence" value="ECO:0007669"/>
    <property type="project" value="UniProtKB-SubCell"/>
</dbReference>
<keyword evidence="4 8" id="KW-1133">Transmembrane helix</keyword>
<keyword evidence="10" id="KW-1185">Reference proteome</keyword>
<dbReference type="STRING" id="3076.A0A2P6TJ09"/>
<feature type="region of interest" description="Disordered" evidence="7">
    <location>
        <begin position="232"/>
        <end position="280"/>
    </location>
</feature>
<feature type="transmembrane region" description="Helical" evidence="8">
    <location>
        <begin position="442"/>
        <end position="461"/>
    </location>
</feature>
<dbReference type="Gene3D" id="3.40.30.10">
    <property type="entry name" value="Glutaredoxin"/>
    <property type="match status" value="1"/>
</dbReference>
<comment type="similarity">
    <text evidence="2">Belongs to the TMEM86 family.</text>
</comment>
<accession>A0A2P6TJ09</accession>
<keyword evidence="5 8" id="KW-0472">Membrane</keyword>
<dbReference type="Proteomes" id="UP000239899">
    <property type="component" value="Unassembled WGS sequence"/>
</dbReference>
<name>A0A2P6TJ09_CHLSO</name>
<dbReference type="OrthoDB" id="514624at2759"/>
<protein>
    <submittedName>
        <fullName evidence="9">Lysoplasmalogenase TMEM86A</fullName>
    </submittedName>
</protein>
<evidence type="ECO:0000256" key="4">
    <source>
        <dbReference type="ARBA" id="ARBA00022989"/>
    </source>
</evidence>
<keyword evidence="6" id="KW-0175">Coiled coil</keyword>
<sequence length="539" mass="56563">MAVRRRRPAPKAGPAPTVRVHAIETLEVWQAALAKAEASRRVLVVQLYQAANYACSQMRGFYRRMSTDGPLKAAVFTEVEVDTAEDELLEVLGVLHGATKLPRYECYAGGQMVESYTGGVPAQVAQMIQRQVAELKASSRGSLLPKLLLAASAAAAAAGAVWWRLHHGGGGSGGGSSSSVGDLGAELRSLNERMAIAQQRLRNCEKAGKLKGAKAQRRIISQLEAQQRIVEQQLKQRDSASASGGSGGGSGASKRRGARRSSDGSGGSQPRRRKPEGDYFSFNDFEQDQRYPAGPLRLASTQTHRLVAGADGPRALSKLLASTGFVWLAAASGAGSAAAARASRAASRRGRAAQRSAHARWVLAAALLAWLGDAALLGRSEAAFLAGLGAFLLGHTAYLAAFAAAGARLAPTLVAAAALGPPVEAVRRWLWLDVPPDMQVPVALYISVISLMLAAATALAWQQAAAAGRQAPATRGAQRQQQQRRRAALVRLAGAALFLVSDVAVAADRFKGDRMANKLWGLPCYFGGQLLLASTAGAA</sequence>
<feature type="coiled-coil region" evidence="6">
    <location>
        <begin position="180"/>
        <end position="207"/>
    </location>
</feature>
<feature type="transmembrane region" description="Helical" evidence="8">
    <location>
        <begin position="488"/>
        <end position="507"/>
    </location>
</feature>